<evidence type="ECO:0000256" key="3">
    <source>
        <dbReference type="ARBA" id="ARBA00022475"/>
    </source>
</evidence>
<gene>
    <name evidence="9" type="ORF">E7512_11135</name>
</gene>
<dbReference type="FunFam" id="1.10.3730.20:FF:000001">
    <property type="entry name" value="Quaternary ammonium compound resistance transporter SugE"/>
    <property type="match status" value="1"/>
</dbReference>
<dbReference type="Pfam" id="PF00893">
    <property type="entry name" value="Multi_Drug_Res"/>
    <property type="match status" value="1"/>
</dbReference>
<evidence type="ECO:0000256" key="8">
    <source>
        <dbReference type="SAM" id="Phobius"/>
    </source>
</evidence>
<proteinExistence type="inferred from homology"/>
<sequence>MQWIFLLIAGLFEVVWAVGLKMSENFSKLVPSAVTVVGLIASMYFLSLSLKELPIGTSYAIWTGIGTAGTLFFSIFWFREAITLPQVLCVLMIIGGVVGLKVLSPS</sequence>
<dbReference type="InterPro" id="IPR045324">
    <property type="entry name" value="Small_multidrug_res"/>
</dbReference>
<name>A0A928KU80_9FIRM</name>
<keyword evidence="5 8" id="KW-1133">Transmembrane helix</keyword>
<keyword evidence="3" id="KW-1003">Cell membrane</keyword>
<feature type="transmembrane region" description="Helical" evidence="8">
    <location>
        <begin position="27"/>
        <end position="47"/>
    </location>
</feature>
<dbReference type="InterPro" id="IPR000390">
    <property type="entry name" value="Small_drug/metabolite_transptr"/>
</dbReference>
<feature type="transmembrane region" description="Helical" evidence="8">
    <location>
        <begin position="59"/>
        <end position="78"/>
    </location>
</feature>
<accession>A0A928KU80</accession>
<keyword evidence="4 7" id="KW-0812">Transmembrane</keyword>
<evidence type="ECO:0000256" key="2">
    <source>
        <dbReference type="ARBA" id="ARBA00022448"/>
    </source>
</evidence>
<protein>
    <submittedName>
        <fullName evidence="9">Multidrug efflux SMR transporter</fullName>
    </submittedName>
</protein>
<keyword evidence="2" id="KW-0813">Transport</keyword>
<evidence type="ECO:0000256" key="5">
    <source>
        <dbReference type="ARBA" id="ARBA00022989"/>
    </source>
</evidence>
<evidence type="ECO:0000313" key="10">
    <source>
        <dbReference type="Proteomes" id="UP000754750"/>
    </source>
</evidence>
<comment type="similarity">
    <text evidence="7">Belongs to the drug/metabolite transporter (DMT) superfamily. Small multidrug resistance (SMR) (TC 2.A.7.1) family.</text>
</comment>
<evidence type="ECO:0000256" key="4">
    <source>
        <dbReference type="ARBA" id="ARBA00022692"/>
    </source>
</evidence>
<dbReference type="AlphaFoldDB" id="A0A928KU80"/>
<dbReference type="PANTHER" id="PTHR30561:SF0">
    <property type="entry name" value="GUANIDINIUM EXPORTER"/>
    <property type="match status" value="1"/>
</dbReference>
<dbReference type="Proteomes" id="UP000754750">
    <property type="component" value="Unassembled WGS sequence"/>
</dbReference>
<comment type="caution">
    <text evidence="9">The sequence shown here is derived from an EMBL/GenBank/DDBJ whole genome shotgun (WGS) entry which is preliminary data.</text>
</comment>
<dbReference type="Gene3D" id="1.10.3730.20">
    <property type="match status" value="1"/>
</dbReference>
<organism evidence="9 10">
    <name type="scientific">Faecalispora sporosphaeroides</name>
    <dbReference type="NCBI Taxonomy" id="1549"/>
    <lineage>
        <taxon>Bacteria</taxon>
        <taxon>Bacillati</taxon>
        <taxon>Bacillota</taxon>
        <taxon>Clostridia</taxon>
        <taxon>Eubacteriales</taxon>
        <taxon>Oscillospiraceae</taxon>
        <taxon>Faecalispora</taxon>
    </lineage>
</organism>
<evidence type="ECO:0000256" key="1">
    <source>
        <dbReference type="ARBA" id="ARBA00004651"/>
    </source>
</evidence>
<dbReference type="InterPro" id="IPR037185">
    <property type="entry name" value="EmrE-like"/>
</dbReference>
<evidence type="ECO:0000256" key="7">
    <source>
        <dbReference type="RuleBase" id="RU003942"/>
    </source>
</evidence>
<feature type="transmembrane region" description="Helical" evidence="8">
    <location>
        <begin position="84"/>
        <end position="103"/>
    </location>
</feature>
<dbReference type="EMBL" id="SVNY01000005">
    <property type="protein sequence ID" value="MBE6834108.1"/>
    <property type="molecule type" value="Genomic_DNA"/>
</dbReference>
<reference evidence="9" key="1">
    <citation type="submission" date="2019-04" db="EMBL/GenBank/DDBJ databases">
        <title>Evolution of Biomass-Degrading Anaerobic Consortia Revealed by Metagenomics.</title>
        <authorList>
            <person name="Peng X."/>
        </authorList>
    </citation>
    <scope>NUCLEOTIDE SEQUENCE</scope>
    <source>
        <strain evidence="9">SIG551</strain>
    </source>
</reference>
<evidence type="ECO:0000313" key="9">
    <source>
        <dbReference type="EMBL" id="MBE6834108.1"/>
    </source>
</evidence>
<dbReference type="GO" id="GO:0005886">
    <property type="term" value="C:plasma membrane"/>
    <property type="evidence" value="ECO:0007669"/>
    <property type="project" value="UniProtKB-SubCell"/>
</dbReference>
<dbReference type="PANTHER" id="PTHR30561">
    <property type="entry name" value="SMR FAMILY PROTON-DEPENDENT DRUG EFFLUX TRANSPORTER SUGE"/>
    <property type="match status" value="1"/>
</dbReference>
<evidence type="ECO:0000256" key="6">
    <source>
        <dbReference type="ARBA" id="ARBA00023136"/>
    </source>
</evidence>
<comment type="subcellular location">
    <subcellularLocation>
        <location evidence="1 7">Cell membrane</location>
        <topology evidence="1 7">Multi-pass membrane protein</topology>
    </subcellularLocation>
</comment>
<dbReference type="SUPFAM" id="SSF103481">
    <property type="entry name" value="Multidrug resistance efflux transporter EmrE"/>
    <property type="match status" value="1"/>
</dbReference>
<keyword evidence="6 8" id="KW-0472">Membrane</keyword>
<dbReference type="GO" id="GO:0022857">
    <property type="term" value="F:transmembrane transporter activity"/>
    <property type="evidence" value="ECO:0007669"/>
    <property type="project" value="InterPro"/>
</dbReference>
<dbReference type="RefSeq" id="WP_020072084.1">
    <property type="nucleotide sequence ID" value="NZ_JBKWRC010000001.1"/>
</dbReference>